<dbReference type="EMBL" id="JAEAOA010001092">
    <property type="protein sequence ID" value="KAK3586889.1"/>
    <property type="molecule type" value="Genomic_DNA"/>
</dbReference>
<feature type="region of interest" description="Disordered" evidence="8">
    <location>
        <begin position="913"/>
        <end position="1178"/>
    </location>
</feature>
<name>A0AAE0VQW9_9BIVA</name>
<dbReference type="SUPFAM" id="SSF55486">
    <property type="entry name" value="Metalloproteases ('zincins'), catalytic domain"/>
    <property type="match status" value="1"/>
</dbReference>
<dbReference type="Pfam" id="PF01421">
    <property type="entry name" value="Reprolysin"/>
    <property type="match status" value="1"/>
</dbReference>
<dbReference type="CDD" id="cd04269">
    <property type="entry name" value="ZnMc_adamalysin_II_like"/>
    <property type="match status" value="1"/>
</dbReference>
<dbReference type="Pfam" id="PF08516">
    <property type="entry name" value="ADAM_CR"/>
    <property type="match status" value="1"/>
</dbReference>
<dbReference type="InterPro" id="IPR036436">
    <property type="entry name" value="Disintegrin_dom_sf"/>
</dbReference>
<feature type="compositionally biased region" description="Basic and acidic residues" evidence="8">
    <location>
        <begin position="1145"/>
        <end position="1158"/>
    </location>
</feature>
<evidence type="ECO:0000256" key="3">
    <source>
        <dbReference type="ARBA" id="ARBA00022989"/>
    </source>
</evidence>
<keyword evidence="7" id="KW-0479">Metal-binding</keyword>
<reference evidence="13" key="3">
    <citation type="submission" date="2023-05" db="EMBL/GenBank/DDBJ databases">
        <authorList>
            <person name="Smith C.H."/>
        </authorList>
    </citation>
    <scope>NUCLEOTIDE SEQUENCE</scope>
    <source>
        <strain evidence="13">CHS0354</strain>
        <tissue evidence="13">Mantle</tissue>
    </source>
</reference>
<feature type="disulfide bond" evidence="7">
    <location>
        <begin position="381"/>
        <end position="386"/>
    </location>
</feature>
<dbReference type="SUPFAM" id="SSF57552">
    <property type="entry name" value="Blood coagulation inhibitor (disintegrin)"/>
    <property type="match status" value="1"/>
</dbReference>
<dbReference type="PROSITE" id="PS50215">
    <property type="entry name" value="ADAM_MEPRO"/>
    <property type="match status" value="1"/>
</dbReference>
<dbReference type="PANTHER" id="PTHR11905">
    <property type="entry name" value="ADAM A DISINTEGRIN AND METALLOPROTEASE DOMAIN"/>
    <property type="match status" value="1"/>
</dbReference>
<dbReference type="Gene3D" id="3.40.390.10">
    <property type="entry name" value="Collagenase (Catalytic Domain)"/>
    <property type="match status" value="1"/>
</dbReference>
<dbReference type="InterPro" id="IPR001762">
    <property type="entry name" value="Disintegrin_dom"/>
</dbReference>
<feature type="active site" evidence="7">
    <location>
        <position position="364"/>
    </location>
</feature>
<feature type="signal peptide" evidence="10">
    <location>
        <begin position="1"/>
        <end position="22"/>
    </location>
</feature>
<feature type="compositionally biased region" description="Polar residues" evidence="8">
    <location>
        <begin position="1031"/>
        <end position="1042"/>
    </location>
</feature>
<protein>
    <recommendedName>
        <fullName evidence="15">Disintegrin and metalloproteinase domain-containing protein 12</fullName>
    </recommendedName>
</protein>
<evidence type="ECO:0000256" key="10">
    <source>
        <dbReference type="SAM" id="SignalP"/>
    </source>
</evidence>
<evidence type="ECO:0000259" key="11">
    <source>
        <dbReference type="PROSITE" id="PS50214"/>
    </source>
</evidence>
<sequence length="1178" mass="130310">MESMVYIAISLVILELVHFIHSLDNSFDDRSSGLLFQSIQTEFTAHEIVIPEIYKDEIRQPSTSFKGGHIDGIRMKFTAFGQKFSLDLKINRYLFAKSYVEKSLTLEGQKLHRPPKYKENHCHYTGHVQGLVHSMVAVSTCDGGVRGYISIGDEAYHIEPAFDPELPKFVHRMYRDSDMIHTQLRCGAQQHGHSNNINETRQVLHTREVLHRMKRSLHEPYNSNPQSRYVELFLVNDYRTYDKLGRDERRLIQQSQIIANIVSMLYQPLNIFIILVGIENWTSGDQISITNDADETLKNFLHYRKERINPYHANDNAQLVSGTTFTNGVVGKAIKGTICTFQYSGGVNINLGTPVQTAATVAHEMGHNFGMDHDNYTYCKCPQEKCIMAATSGGQSDQRYTSPTNWSSCSHVALSEAFDMGMDYCLQNRPDKVFDGPVCGNGFMETGEECDCGLPESCDNKCCNATTCKLTPGSKCATGQCCDLNTCKYKASATLCRSSKGECDLPEFCWGDKEFCPDDVFVQDSVPCLGGQSYCYNGECKTHTSQCKLLWGSTGRVSDPVCFKHLNGNGSKHGNCGYNWTTNTYKGCDRDDVECGLLHCVHQNEKLMFWKDNFAHATPATFLTIGSTTYICRGAMLDVGLDMPDPGMVPDGAKCGDRKICKDKKCVYLSHLNLPSCPNSCNDGVCNSKGHCHCHEGYAPPNCDIPGNGGSIDSGPISSNSLLVGLLVFFLVMLLLLGISIFLVYYFRRKLHSWWNVHIMTFKTSRPSRPLRPSRPPPRPTRTPERSPSDVSTTSQGKRPKVPVKNGNVSIEISDPVLTGSTNKDSHADIQPSPKPRPVVPLRPNPPVPRPASSMKGAIELTQQFNAVLLATTDESPQPTQKRELKREISSPVLISTTDRRSKHLIKVDGTVAHDTIPPPIPPHIKTVDRSESERSMAKRPLPPRPTSLPPQDNVSLHDVEEDSKQARKSMVNASRMPLRPPPPPMKTDVTFESNQMEEISEPKVKTTHPKSNLMKLNTQSKKGLPKMSVVRTNSDSSTTKSGEAKVANKSPIVKNKSGPKSNAGQWTIADKPIFNPKLSQASPKLGQSSLLSSSSADSSENPPSTRKESTESIEDDPNAGAASVAGLRKMFEDQKKSLISGNVGEKELSRSNSRGKDGNPPPKLAPKPGKNIHTIDV</sequence>
<dbReference type="PANTHER" id="PTHR11905:SF159">
    <property type="entry name" value="ADAM METALLOPROTEASE"/>
    <property type="match status" value="1"/>
</dbReference>
<reference evidence="13" key="1">
    <citation type="journal article" date="2021" name="Genome Biol. Evol.">
        <title>A High-Quality Reference Genome for a Parasitic Bivalve with Doubly Uniparental Inheritance (Bivalvia: Unionida).</title>
        <authorList>
            <person name="Smith C.H."/>
        </authorList>
    </citation>
    <scope>NUCLEOTIDE SEQUENCE</scope>
    <source>
        <strain evidence="13">CHS0354</strain>
    </source>
</reference>
<feature type="disulfide bond" evidence="6">
    <location>
        <begin position="496"/>
        <end position="516"/>
    </location>
</feature>
<dbReference type="PROSITE" id="PS50214">
    <property type="entry name" value="DISINTEGRIN_2"/>
    <property type="match status" value="1"/>
</dbReference>
<dbReference type="Proteomes" id="UP001195483">
    <property type="component" value="Unassembled WGS sequence"/>
</dbReference>
<dbReference type="GO" id="GO:0006509">
    <property type="term" value="P:membrane protein ectodomain proteolysis"/>
    <property type="evidence" value="ECO:0007669"/>
    <property type="project" value="TreeGrafter"/>
</dbReference>
<keyword evidence="2 9" id="KW-0812">Transmembrane</keyword>
<feature type="region of interest" description="Disordered" evidence="8">
    <location>
        <begin position="765"/>
        <end position="852"/>
    </location>
</feature>
<evidence type="ECO:0000256" key="8">
    <source>
        <dbReference type="SAM" id="MobiDB-lite"/>
    </source>
</evidence>
<dbReference type="InterPro" id="IPR000742">
    <property type="entry name" value="EGF"/>
</dbReference>
<feature type="domain" description="Disintegrin" evidence="11">
    <location>
        <begin position="436"/>
        <end position="524"/>
    </location>
</feature>
<feature type="compositionally biased region" description="Basic and acidic residues" evidence="8">
    <location>
        <begin position="926"/>
        <end position="937"/>
    </location>
</feature>
<keyword evidence="10" id="KW-0732">Signal</keyword>
<dbReference type="Pfam" id="PF01562">
    <property type="entry name" value="Pep_M12B_propep"/>
    <property type="match status" value="1"/>
</dbReference>
<dbReference type="Pfam" id="PF00200">
    <property type="entry name" value="Disintegrin"/>
    <property type="match status" value="1"/>
</dbReference>
<dbReference type="FunFam" id="4.10.70.10:FF:000001">
    <property type="entry name" value="Disintegrin and metalloproteinase domain-containing protein 22"/>
    <property type="match status" value="1"/>
</dbReference>
<evidence type="ECO:0000256" key="7">
    <source>
        <dbReference type="PROSITE-ProRule" id="PRU00276"/>
    </source>
</evidence>
<evidence type="ECO:0000256" key="2">
    <source>
        <dbReference type="ARBA" id="ARBA00022692"/>
    </source>
</evidence>
<keyword evidence="7" id="KW-0862">Zinc</keyword>
<dbReference type="InterPro" id="IPR034027">
    <property type="entry name" value="Reprolysin_adamalysin"/>
</dbReference>
<feature type="transmembrane region" description="Helical" evidence="9">
    <location>
        <begin position="722"/>
        <end position="747"/>
    </location>
</feature>
<keyword evidence="5 7" id="KW-1015">Disulfide bond</keyword>
<keyword evidence="4 9" id="KW-0472">Membrane</keyword>
<comment type="caution">
    <text evidence="13">The sequence shown here is derived from an EMBL/GenBank/DDBJ whole genome shotgun (WGS) entry which is preliminary data.</text>
</comment>
<keyword evidence="14" id="KW-1185">Reference proteome</keyword>
<dbReference type="FunFam" id="3.40.390.10:FF:000002">
    <property type="entry name" value="Disintegrin and metalloproteinase domain-containing protein 22"/>
    <property type="match status" value="1"/>
</dbReference>
<evidence type="ECO:0000313" key="14">
    <source>
        <dbReference type="Proteomes" id="UP001195483"/>
    </source>
</evidence>
<dbReference type="SMART" id="SM00608">
    <property type="entry name" value="ACR"/>
    <property type="match status" value="1"/>
</dbReference>
<comment type="subcellular location">
    <subcellularLocation>
        <location evidence="1">Membrane</location>
        <topology evidence="1">Single-pass membrane protein</topology>
    </subcellularLocation>
</comment>
<accession>A0AAE0VQW9</accession>
<gene>
    <name evidence="13" type="ORF">CHS0354_017685</name>
</gene>
<feature type="compositionally biased region" description="Low complexity" evidence="8">
    <location>
        <begin position="1083"/>
        <end position="1105"/>
    </location>
</feature>
<evidence type="ECO:0008006" key="15">
    <source>
        <dbReference type="Google" id="ProtNLM"/>
    </source>
</evidence>
<organism evidence="13 14">
    <name type="scientific">Potamilus streckersoni</name>
    <dbReference type="NCBI Taxonomy" id="2493646"/>
    <lineage>
        <taxon>Eukaryota</taxon>
        <taxon>Metazoa</taxon>
        <taxon>Spiralia</taxon>
        <taxon>Lophotrochozoa</taxon>
        <taxon>Mollusca</taxon>
        <taxon>Bivalvia</taxon>
        <taxon>Autobranchia</taxon>
        <taxon>Heteroconchia</taxon>
        <taxon>Palaeoheterodonta</taxon>
        <taxon>Unionida</taxon>
        <taxon>Unionoidea</taxon>
        <taxon>Unionidae</taxon>
        <taxon>Ambleminae</taxon>
        <taxon>Lampsilini</taxon>
        <taxon>Potamilus</taxon>
    </lineage>
</organism>
<dbReference type="InterPro" id="IPR006586">
    <property type="entry name" value="ADAM_Cys-rich"/>
</dbReference>
<feature type="domain" description="Peptidase M12B" evidence="12">
    <location>
        <begin position="228"/>
        <end position="430"/>
    </location>
</feature>
<dbReference type="AlphaFoldDB" id="A0AAE0VQW9"/>
<evidence type="ECO:0000256" key="5">
    <source>
        <dbReference type="ARBA" id="ARBA00023157"/>
    </source>
</evidence>
<feature type="compositionally biased region" description="Pro residues" evidence="8">
    <location>
        <begin position="833"/>
        <end position="850"/>
    </location>
</feature>
<evidence type="ECO:0000259" key="12">
    <source>
        <dbReference type="PROSITE" id="PS50215"/>
    </source>
</evidence>
<dbReference type="InterPro" id="IPR024079">
    <property type="entry name" value="MetalloPept_cat_dom_sf"/>
</dbReference>
<dbReference type="InterPro" id="IPR001590">
    <property type="entry name" value="Peptidase_M12B"/>
</dbReference>
<evidence type="ECO:0000256" key="6">
    <source>
        <dbReference type="PROSITE-ProRule" id="PRU00068"/>
    </source>
</evidence>
<evidence type="ECO:0000256" key="4">
    <source>
        <dbReference type="ARBA" id="ARBA00023136"/>
    </source>
</evidence>
<evidence type="ECO:0000256" key="1">
    <source>
        <dbReference type="ARBA" id="ARBA00004167"/>
    </source>
</evidence>
<evidence type="ECO:0000256" key="9">
    <source>
        <dbReference type="SAM" id="Phobius"/>
    </source>
</evidence>
<evidence type="ECO:0000313" key="13">
    <source>
        <dbReference type="EMBL" id="KAK3586889.1"/>
    </source>
</evidence>
<dbReference type="Gene3D" id="4.10.70.10">
    <property type="entry name" value="Disintegrin domain"/>
    <property type="match status" value="1"/>
</dbReference>
<dbReference type="GO" id="GO:0016020">
    <property type="term" value="C:membrane"/>
    <property type="evidence" value="ECO:0007669"/>
    <property type="project" value="UniProtKB-SubCell"/>
</dbReference>
<proteinExistence type="predicted"/>
<reference evidence="13" key="2">
    <citation type="journal article" date="2021" name="Genome Biol. Evol.">
        <title>Developing a high-quality reference genome for a parasitic bivalve with doubly uniparental inheritance (Bivalvia: Unionida).</title>
        <authorList>
            <person name="Smith C.H."/>
        </authorList>
    </citation>
    <scope>NUCLEOTIDE SEQUENCE</scope>
    <source>
        <strain evidence="13">CHS0354</strain>
        <tissue evidence="13">Mantle</tissue>
    </source>
</reference>
<dbReference type="PROSITE" id="PS01186">
    <property type="entry name" value="EGF_2"/>
    <property type="match status" value="1"/>
</dbReference>
<feature type="chain" id="PRO_5042188358" description="Disintegrin and metalloproteinase domain-containing protein 12" evidence="10">
    <location>
        <begin position="23"/>
        <end position="1178"/>
    </location>
</feature>
<feature type="binding site" evidence="7">
    <location>
        <position position="373"/>
    </location>
    <ligand>
        <name>Zn(2+)</name>
        <dbReference type="ChEBI" id="CHEBI:29105"/>
        <note>catalytic</note>
    </ligand>
</feature>
<comment type="caution">
    <text evidence="7">Lacks conserved residue(s) required for the propagation of feature annotation.</text>
</comment>
<feature type="binding site" evidence="7">
    <location>
        <position position="367"/>
    </location>
    <ligand>
        <name>Zn(2+)</name>
        <dbReference type="ChEBI" id="CHEBI:29105"/>
        <note>catalytic</note>
    </ligand>
</feature>
<keyword evidence="3 9" id="KW-1133">Transmembrane helix</keyword>
<dbReference type="GO" id="GO:0004222">
    <property type="term" value="F:metalloendopeptidase activity"/>
    <property type="evidence" value="ECO:0007669"/>
    <property type="project" value="InterPro"/>
</dbReference>
<dbReference type="InterPro" id="IPR002870">
    <property type="entry name" value="Peptidase_M12B_N"/>
</dbReference>
<dbReference type="GO" id="GO:0046872">
    <property type="term" value="F:metal ion binding"/>
    <property type="evidence" value="ECO:0007669"/>
    <property type="project" value="UniProtKB-KW"/>
</dbReference>
<feature type="compositionally biased region" description="Basic and acidic residues" evidence="8">
    <location>
        <begin position="956"/>
        <end position="966"/>
    </location>
</feature>
<feature type="binding site" evidence="7">
    <location>
        <position position="363"/>
    </location>
    <ligand>
        <name>Zn(2+)</name>
        <dbReference type="ChEBI" id="CHEBI:29105"/>
        <note>catalytic</note>
    </ligand>
</feature>
<dbReference type="SMART" id="SM00050">
    <property type="entry name" value="DISIN"/>
    <property type="match status" value="1"/>
</dbReference>